<dbReference type="OrthoDB" id="3250520at2"/>
<dbReference type="Proteomes" id="UP000215563">
    <property type="component" value="Unassembled WGS sequence"/>
</dbReference>
<sequence>MITLITGASGMTGSRVADLVEQAGVAVRRVSRSSPARFDWYDATTHDAAFDGVEALYLIPPIGEARPAAVVEPVLDRAVHRGLRRTVLLSSSAVERGQEGPGELHDLVARIVPEAVVLRPSWFTQNFISRAPGVRSLWSGEIVTATGDGRLPFVDVEDIAAVAAVALQAPAAPDPELVITGPEALSYDDVCRIWTEHTGDPARHVRLSEQELAARFTANGVPADFAAVLAALDTIVASGAQATVTDTVPSLTGRPARSVRETLAAALTPGRRT</sequence>
<evidence type="ECO:0000313" key="1">
    <source>
        <dbReference type="EMBL" id="OXM45384.1"/>
    </source>
</evidence>
<evidence type="ECO:0000313" key="2">
    <source>
        <dbReference type="Proteomes" id="UP000215563"/>
    </source>
</evidence>
<dbReference type="SUPFAM" id="SSF51735">
    <property type="entry name" value="NAD(P)-binding Rossmann-fold domains"/>
    <property type="match status" value="1"/>
</dbReference>
<dbReference type="Gene3D" id="3.90.25.10">
    <property type="entry name" value="UDP-galactose 4-epimerase, domain 1"/>
    <property type="match status" value="1"/>
</dbReference>
<reference evidence="1 2" key="1">
    <citation type="submission" date="2017-07" db="EMBL/GenBank/DDBJ databases">
        <title>Amycolatopsis alba DSM 44262 Genome sequencing and assembly.</title>
        <authorList>
            <person name="Kaur N."/>
            <person name="Mayilraj S."/>
        </authorList>
    </citation>
    <scope>NUCLEOTIDE SEQUENCE [LARGE SCALE GENOMIC DNA]</scope>
    <source>
        <strain evidence="1 2">DSM 44262</strain>
    </source>
</reference>
<dbReference type="PANTHER" id="PTHR43162:SF1">
    <property type="entry name" value="PRESTALK A DIFFERENTIATION PROTEIN A"/>
    <property type="match status" value="1"/>
</dbReference>
<dbReference type="RefSeq" id="WP_020635453.1">
    <property type="nucleotide sequence ID" value="NZ_KB913032.1"/>
</dbReference>
<dbReference type="EMBL" id="NMQU01000104">
    <property type="protein sequence ID" value="OXM45384.1"/>
    <property type="molecule type" value="Genomic_DNA"/>
</dbReference>
<keyword evidence="2" id="KW-1185">Reference proteome</keyword>
<dbReference type="Gene3D" id="3.40.50.720">
    <property type="entry name" value="NAD(P)-binding Rossmann-like Domain"/>
    <property type="match status" value="1"/>
</dbReference>
<gene>
    <name evidence="1" type="ORF">CFP75_31010</name>
</gene>
<comment type="caution">
    <text evidence="1">The sequence shown here is derived from an EMBL/GenBank/DDBJ whole genome shotgun (WGS) entry which is preliminary data.</text>
</comment>
<organism evidence="1 2">
    <name type="scientific">Amycolatopsis alba DSM 44262</name>
    <dbReference type="NCBI Taxonomy" id="1125972"/>
    <lineage>
        <taxon>Bacteria</taxon>
        <taxon>Bacillati</taxon>
        <taxon>Actinomycetota</taxon>
        <taxon>Actinomycetes</taxon>
        <taxon>Pseudonocardiales</taxon>
        <taxon>Pseudonocardiaceae</taxon>
        <taxon>Amycolatopsis</taxon>
    </lineage>
</organism>
<dbReference type="InterPro" id="IPR051604">
    <property type="entry name" value="Ergot_Alk_Oxidoreductase"/>
</dbReference>
<dbReference type="InterPro" id="IPR036291">
    <property type="entry name" value="NAD(P)-bd_dom_sf"/>
</dbReference>
<name>A0A229RG61_AMYAL</name>
<proteinExistence type="predicted"/>
<dbReference type="AlphaFoldDB" id="A0A229RG61"/>
<protein>
    <submittedName>
        <fullName evidence="1">Ergot alkaloid biosynthesis protein</fullName>
    </submittedName>
</protein>
<accession>A0A229RG61</accession>
<dbReference type="PANTHER" id="PTHR43162">
    <property type="match status" value="1"/>
</dbReference>